<dbReference type="InterPro" id="IPR027256">
    <property type="entry name" value="P-typ_ATPase_IB"/>
</dbReference>
<dbReference type="GO" id="GO:0005886">
    <property type="term" value="C:plasma membrane"/>
    <property type="evidence" value="ECO:0007669"/>
    <property type="project" value="UniProtKB-SubCell"/>
</dbReference>
<dbReference type="PRINTS" id="PR00941">
    <property type="entry name" value="CDATPASE"/>
</dbReference>
<keyword evidence="6" id="KW-1278">Translocase</keyword>
<evidence type="ECO:0000256" key="8">
    <source>
        <dbReference type="ARBA" id="ARBA00023136"/>
    </source>
</evidence>
<dbReference type="InterPro" id="IPR023299">
    <property type="entry name" value="ATPase_P-typ_cyto_dom_N"/>
</dbReference>
<organism evidence="13 14">
    <name type="scientific">Clostridium fessum</name>
    <dbReference type="NCBI Taxonomy" id="2126740"/>
    <lineage>
        <taxon>Bacteria</taxon>
        <taxon>Bacillati</taxon>
        <taxon>Bacillota</taxon>
        <taxon>Clostridia</taxon>
        <taxon>Eubacteriales</taxon>
        <taxon>Clostridiaceae</taxon>
        <taxon>Clostridium</taxon>
    </lineage>
</organism>
<proteinExistence type="inferred from homology"/>
<dbReference type="PANTHER" id="PTHR48085">
    <property type="entry name" value="CADMIUM/ZINC-TRANSPORTING ATPASE HMA2-RELATED"/>
    <property type="match status" value="1"/>
</dbReference>
<keyword evidence="4 11" id="KW-0812">Transmembrane</keyword>
<keyword evidence="8 11" id="KW-0472">Membrane</keyword>
<dbReference type="RefSeq" id="WP_107001357.1">
    <property type="nucleotide sequence ID" value="NZ_DBFCBK010000015.1"/>
</dbReference>
<dbReference type="NCBIfam" id="TIGR01512">
    <property type="entry name" value="ATPase-IB2_Cd"/>
    <property type="match status" value="1"/>
</dbReference>
<sequence>MNQKQKTMLKRIVAAAIVYIAAAAAKKMNVFAGMPQPWTELVVFLIPYLIIGWDIVYKAFRGIKNGQVFDENFLMTVATFGAFGVGEFSEAVAVMLFYQVGELFQSYAVNRSRQSISDLMNICPEYANIEKDGQIEQVDPDDVEVDDIIVVQPGERIPLDGVVVEGESMIDTSALTGESVPRRAAAGDEIISGCVNGSGLLRVRVTKEFDDSTVARILELVENASSKKAKVENFITRFARYYTPVVVIAAVALAFVPPIVLGGEFGEWIQRACIFLVISCPCALVISVPLSFFGGIGAASRIGVLVKGSNYLEAVSELDTVVFDKTGTLTKGEFKVTELHPAGISEDELLELAAYAENYSTHPIAESIREAYRERKGSLAEAETQKANAGTAEIVLDADNDTIKEVQSKEGVQGVVRKPLIDLTRIGETNEISGHGIETTIDGHKVLAGNGRLMKSKNIPYQECDGIGTVIYLAKDGKFAGSILIADTIKPETEDAIRGLKAAGIRRTVMLTGDRKAVGEAVAAKVGIDQAYTELLPADKVQKVEEMLAEMTGKRKLAFVGDGINDAPVLSRADVGIAMGSMGSDAAIEAADIVLMDDNPAKIAGVVKIGRKTMAIAHQNIVFALAVKAVVLLMGAAGVANMWEAVFADVGVSVIAILNAMRALRTK</sequence>
<dbReference type="SUPFAM" id="SSF81660">
    <property type="entry name" value="Metal cation-transporting ATPase, ATP-binding domain N"/>
    <property type="match status" value="1"/>
</dbReference>
<evidence type="ECO:0000259" key="12">
    <source>
        <dbReference type="Pfam" id="PF00122"/>
    </source>
</evidence>
<dbReference type="EMBL" id="PYLO01000004">
    <property type="protein sequence ID" value="PST36439.1"/>
    <property type="molecule type" value="Genomic_DNA"/>
</dbReference>
<dbReference type="InterPro" id="IPR036412">
    <property type="entry name" value="HAD-like_sf"/>
</dbReference>
<evidence type="ECO:0000256" key="5">
    <source>
        <dbReference type="ARBA" id="ARBA00022723"/>
    </source>
</evidence>
<feature type="transmembrane region" description="Helical" evidence="11">
    <location>
        <begin position="621"/>
        <end position="640"/>
    </location>
</feature>
<feature type="domain" description="P-type ATPase A" evidence="12">
    <location>
        <begin position="124"/>
        <end position="222"/>
    </location>
</feature>
<keyword evidence="11" id="KW-1003">Cell membrane</keyword>
<dbReference type="PRINTS" id="PR00119">
    <property type="entry name" value="CATATPASE"/>
</dbReference>
<accession>A0A2T3FMD0</accession>
<dbReference type="Pfam" id="PF00122">
    <property type="entry name" value="E1-E2_ATPase"/>
    <property type="match status" value="1"/>
</dbReference>
<comment type="caution">
    <text evidence="13">The sequence shown here is derived from an EMBL/GenBank/DDBJ whole genome shotgun (WGS) entry which is preliminary data.</text>
</comment>
<evidence type="ECO:0000313" key="13">
    <source>
        <dbReference type="EMBL" id="PST36439.1"/>
    </source>
</evidence>
<comment type="subcellular location">
    <subcellularLocation>
        <location evidence="1">Cell membrane</location>
        <topology evidence="1">Multi-pass membrane protein</topology>
    </subcellularLocation>
</comment>
<dbReference type="PROSITE" id="PS00154">
    <property type="entry name" value="ATPASE_E1_E2"/>
    <property type="match status" value="1"/>
</dbReference>
<dbReference type="EC" id="7.2.2.21" evidence="9"/>
<dbReference type="SUPFAM" id="SSF81653">
    <property type="entry name" value="Calcium ATPase, transduction domain A"/>
    <property type="match status" value="1"/>
</dbReference>
<dbReference type="Proteomes" id="UP000241048">
    <property type="component" value="Unassembled WGS sequence"/>
</dbReference>
<feature type="transmembrane region" description="Helical" evidence="11">
    <location>
        <begin position="41"/>
        <end position="60"/>
    </location>
</feature>
<dbReference type="SFLD" id="SFLDS00003">
    <property type="entry name" value="Haloacid_Dehalogenase"/>
    <property type="match status" value="1"/>
</dbReference>
<dbReference type="NCBIfam" id="TIGR01525">
    <property type="entry name" value="ATPase-IB_hvy"/>
    <property type="match status" value="1"/>
</dbReference>
<evidence type="ECO:0000256" key="1">
    <source>
        <dbReference type="ARBA" id="ARBA00004651"/>
    </source>
</evidence>
<keyword evidence="7 11" id="KW-1133">Transmembrane helix</keyword>
<dbReference type="Pfam" id="PF00702">
    <property type="entry name" value="Hydrolase"/>
    <property type="match status" value="1"/>
</dbReference>
<evidence type="ECO:0000256" key="6">
    <source>
        <dbReference type="ARBA" id="ARBA00022967"/>
    </source>
</evidence>
<dbReference type="InterPro" id="IPR023298">
    <property type="entry name" value="ATPase_P-typ_TM_dom_sf"/>
</dbReference>
<keyword evidence="11" id="KW-0547">Nucleotide-binding</keyword>
<dbReference type="InterPro" id="IPR044492">
    <property type="entry name" value="P_typ_ATPase_HD_dom"/>
</dbReference>
<name>A0A2T3FMD0_9CLOT</name>
<protein>
    <recommendedName>
        <fullName evidence="9">Cd(2+)-exporting ATPase</fullName>
        <ecNumber evidence="9">7.2.2.21</ecNumber>
    </recommendedName>
</protein>
<dbReference type="InterPro" id="IPR059000">
    <property type="entry name" value="ATPase_P-type_domA"/>
</dbReference>
<evidence type="ECO:0000256" key="2">
    <source>
        <dbReference type="ARBA" id="ARBA00006024"/>
    </source>
</evidence>
<evidence type="ECO:0000256" key="3">
    <source>
        <dbReference type="ARBA" id="ARBA00022539"/>
    </source>
</evidence>
<dbReference type="SUPFAM" id="SSF56784">
    <property type="entry name" value="HAD-like"/>
    <property type="match status" value="1"/>
</dbReference>
<dbReference type="InterPro" id="IPR018303">
    <property type="entry name" value="ATPase_P-typ_P_site"/>
</dbReference>
<dbReference type="SFLD" id="SFLDF00027">
    <property type="entry name" value="p-type_atpase"/>
    <property type="match status" value="1"/>
</dbReference>
<dbReference type="InterPro" id="IPR008250">
    <property type="entry name" value="ATPase_P-typ_transduc_dom_A_sf"/>
</dbReference>
<keyword evidence="3" id="KW-0104">Cadmium</keyword>
<dbReference type="AlphaFoldDB" id="A0A2T3FMD0"/>
<dbReference type="InterPro" id="IPR051014">
    <property type="entry name" value="Cation_Transport_ATPase_IB"/>
</dbReference>
<reference evidence="13 14" key="1">
    <citation type="submission" date="2018-03" db="EMBL/GenBank/DDBJ databases">
        <title>Lachnoclostridium SNUG30386 gen.nov., sp.nov., isolated from human faeces.</title>
        <authorList>
            <person name="Seo B."/>
            <person name="Jeon K."/>
            <person name="Ko G."/>
        </authorList>
    </citation>
    <scope>NUCLEOTIDE SEQUENCE [LARGE SCALE GENOMIC DNA]</scope>
    <source>
        <strain evidence="13 14">SNUG30386</strain>
    </source>
</reference>
<dbReference type="GO" id="GO:0046872">
    <property type="term" value="F:metal ion binding"/>
    <property type="evidence" value="ECO:0007669"/>
    <property type="project" value="UniProtKB-KW"/>
</dbReference>
<dbReference type="FunFam" id="2.70.150.10:FF:000002">
    <property type="entry name" value="Copper-transporting ATPase 1, putative"/>
    <property type="match status" value="1"/>
</dbReference>
<dbReference type="Gene3D" id="3.40.1110.10">
    <property type="entry name" value="Calcium-transporting ATPase, cytoplasmic domain N"/>
    <property type="match status" value="1"/>
</dbReference>
<keyword evidence="14" id="KW-1185">Reference proteome</keyword>
<dbReference type="Gene3D" id="3.40.50.1000">
    <property type="entry name" value="HAD superfamily/HAD-like"/>
    <property type="match status" value="2"/>
</dbReference>
<feature type="transmembrane region" description="Helical" evidence="11">
    <location>
        <begin position="238"/>
        <end position="256"/>
    </location>
</feature>
<dbReference type="InterPro" id="IPR001757">
    <property type="entry name" value="P_typ_ATPase"/>
</dbReference>
<dbReference type="Gene3D" id="2.70.150.10">
    <property type="entry name" value="Calcium-transporting ATPase, cytoplasmic transduction domain A"/>
    <property type="match status" value="1"/>
</dbReference>
<evidence type="ECO:0000313" key="14">
    <source>
        <dbReference type="Proteomes" id="UP000241048"/>
    </source>
</evidence>
<feature type="transmembrane region" description="Helical" evidence="11">
    <location>
        <begin position="646"/>
        <end position="664"/>
    </location>
</feature>
<evidence type="ECO:0000256" key="7">
    <source>
        <dbReference type="ARBA" id="ARBA00022989"/>
    </source>
</evidence>
<evidence type="ECO:0000256" key="10">
    <source>
        <dbReference type="ARBA" id="ARBA00049338"/>
    </source>
</evidence>
<dbReference type="NCBIfam" id="TIGR01494">
    <property type="entry name" value="ATPase_P-type"/>
    <property type="match status" value="2"/>
</dbReference>
<comment type="similarity">
    <text evidence="2 11">Belongs to the cation transport ATPase (P-type) (TC 3.A.3) family. Type IB subfamily.</text>
</comment>
<evidence type="ECO:0000256" key="11">
    <source>
        <dbReference type="RuleBase" id="RU362081"/>
    </source>
</evidence>
<dbReference type="InterPro" id="IPR023214">
    <property type="entry name" value="HAD_sf"/>
</dbReference>
<dbReference type="SFLD" id="SFLDG00002">
    <property type="entry name" value="C1.7:_P-type_atpase_like"/>
    <property type="match status" value="1"/>
</dbReference>
<dbReference type="GO" id="GO:0008551">
    <property type="term" value="F:P-type cadmium transporter activity"/>
    <property type="evidence" value="ECO:0007669"/>
    <property type="project" value="UniProtKB-EC"/>
</dbReference>
<evidence type="ECO:0000256" key="9">
    <source>
        <dbReference type="ARBA" id="ARBA00039103"/>
    </source>
</evidence>
<comment type="catalytic activity">
    <reaction evidence="10">
        <text>Cd(2+)(in) + ATP + H2O = Cd(2+)(out) + ADP + phosphate + H(+)</text>
        <dbReference type="Rhea" id="RHEA:12132"/>
        <dbReference type="ChEBI" id="CHEBI:15377"/>
        <dbReference type="ChEBI" id="CHEBI:15378"/>
        <dbReference type="ChEBI" id="CHEBI:30616"/>
        <dbReference type="ChEBI" id="CHEBI:43474"/>
        <dbReference type="ChEBI" id="CHEBI:48775"/>
        <dbReference type="ChEBI" id="CHEBI:456216"/>
        <dbReference type="EC" id="7.2.2.21"/>
    </reaction>
</comment>
<gene>
    <name evidence="13" type="primary">cadA</name>
    <name evidence="13" type="ORF">C7U56_11640</name>
</gene>
<evidence type="ECO:0000256" key="4">
    <source>
        <dbReference type="ARBA" id="ARBA00022692"/>
    </source>
</evidence>
<dbReference type="PANTHER" id="PTHR48085:SF5">
    <property type="entry name" value="CADMIUM_ZINC-TRANSPORTING ATPASE HMA4-RELATED"/>
    <property type="match status" value="1"/>
</dbReference>
<keyword evidence="5 11" id="KW-0479">Metal-binding</keyword>
<dbReference type="GO" id="GO:0016887">
    <property type="term" value="F:ATP hydrolysis activity"/>
    <property type="evidence" value="ECO:0007669"/>
    <property type="project" value="InterPro"/>
</dbReference>
<dbReference type="SUPFAM" id="SSF81665">
    <property type="entry name" value="Calcium ATPase, transmembrane domain M"/>
    <property type="match status" value="1"/>
</dbReference>
<feature type="transmembrane region" description="Helical" evidence="11">
    <location>
        <begin position="268"/>
        <end position="293"/>
    </location>
</feature>
<keyword evidence="11" id="KW-0067">ATP-binding</keyword>
<dbReference type="GO" id="GO:0005524">
    <property type="term" value="F:ATP binding"/>
    <property type="evidence" value="ECO:0007669"/>
    <property type="project" value="UniProtKB-UniRule"/>
</dbReference>